<dbReference type="SUPFAM" id="SSF53927">
    <property type="entry name" value="Cytidine deaminase-like"/>
    <property type="match status" value="1"/>
</dbReference>
<protein>
    <submittedName>
        <fullName evidence="4">tRNA-specific adenosine deaminase subunit Tad3p</fullName>
    </submittedName>
</protein>
<dbReference type="InterPro" id="IPR002125">
    <property type="entry name" value="CMP_dCMP_dom"/>
</dbReference>
<dbReference type="GO" id="GO:0005737">
    <property type="term" value="C:cytoplasm"/>
    <property type="evidence" value="ECO:0007669"/>
    <property type="project" value="TreeGrafter"/>
</dbReference>
<dbReference type="InterPro" id="IPR016193">
    <property type="entry name" value="Cytidine_deaminase-like"/>
</dbReference>
<feature type="domain" description="CMP/dCMP-type deaminase" evidence="3">
    <location>
        <begin position="205"/>
        <end position="338"/>
    </location>
</feature>
<dbReference type="OrthoDB" id="3180714at2759"/>
<dbReference type="GO" id="GO:0005634">
    <property type="term" value="C:nucleus"/>
    <property type="evidence" value="ECO:0007669"/>
    <property type="project" value="TreeGrafter"/>
</dbReference>
<dbReference type="Proteomes" id="UP000837801">
    <property type="component" value="Unassembled WGS sequence"/>
</dbReference>
<evidence type="ECO:0000259" key="3">
    <source>
        <dbReference type="PROSITE" id="PS51747"/>
    </source>
</evidence>
<dbReference type="GO" id="GO:0052717">
    <property type="term" value="F:tRNA-specific adenosine-34 deaminase activity"/>
    <property type="evidence" value="ECO:0007669"/>
    <property type="project" value="TreeGrafter"/>
</dbReference>
<evidence type="ECO:0000256" key="2">
    <source>
        <dbReference type="ARBA" id="ARBA00038160"/>
    </source>
</evidence>
<dbReference type="Pfam" id="PF00383">
    <property type="entry name" value="dCMP_cyt_deam_1"/>
    <property type="match status" value="1"/>
</dbReference>
<evidence type="ECO:0000313" key="5">
    <source>
        <dbReference type="Proteomes" id="UP000837801"/>
    </source>
</evidence>
<proteinExistence type="inferred from homology"/>
<dbReference type="CDD" id="cd01285">
    <property type="entry name" value="nucleoside_deaminase"/>
    <property type="match status" value="1"/>
</dbReference>
<name>A0A9P0VXA8_9ASCO</name>
<dbReference type="PANTHER" id="PTHR11079">
    <property type="entry name" value="CYTOSINE DEAMINASE FAMILY MEMBER"/>
    <property type="match status" value="1"/>
</dbReference>
<keyword evidence="5" id="KW-1185">Reference proteome</keyword>
<dbReference type="PROSITE" id="PS51747">
    <property type="entry name" value="CYT_DCMP_DEAMINASES_2"/>
    <property type="match status" value="1"/>
</dbReference>
<evidence type="ECO:0000256" key="1">
    <source>
        <dbReference type="ARBA" id="ARBA00022694"/>
    </source>
</evidence>
<comment type="caution">
    <text evidence="4">The sequence shown here is derived from an EMBL/GenBank/DDBJ whole genome shotgun (WGS) entry which is preliminary data.</text>
</comment>
<organism evidence="4 5">
    <name type="scientific">[Candida] railenensis</name>
    <dbReference type="NCBI Taxonomy" id="45579"/>
    <lineage>
        <taxon>Eukaryota</taxon>
        <taxon>Fungi</taxon>
        <taxon>Dikarya</taxon>
        <taxon>Ascomycota</taxon>
        <taxon>Saccharomycotina</taxon>
        <taxon>Pichiomycetes</taxon>
        <taxon>Debaryomycetaceae</taxon>
        <taxon>Kurtzmaniella</taxon>
    </lineage>
</organism>
<dbReference type="PANTHER" id="PTHR11079:SF156">
    <property type="entry name" value="INACTIVE TRNA-SPECIFIC ADENOSINE DEAMINASE-LIKE PROTEIN 3-RELATED"/>
    <property type="match status" value="1"/>
</dbReference>
<dbReference type="AlphaFoldDB" id="A0A9P0VXA8"/>
<sequence length="377" mass="43541">MFRVCRSFLQDIQTSLKLIRRNNKQIRLEKAKSMSNDPTSPSHVDLEDGVLYGLLKQVKHKSLLQESQPELTTVWCCNIEPKQTKSLLVFIRSFLIPFDNLPLSHVKRFNKKELTTPEGTSTVLQAILCSKEYLDTKEELQNLFHEHTYDNNSDLSEISIYETQIPVRPPPTKELAVEWSQKYWPLSWKGNPNHQYLKSVKFNIQREKSMIGQLLKTSKENGGLPVTIIARESESTSDDHEILAIGTDNRKQHPLQHSTMQAIAKVADSELKRRNNLAENENSNYIQQGKEENNYLCHNLLVYSTHEPCVMCAMALVHSRIGRIIYMKNMQNGSLESNYQLGDMDGLNWKFDIWRWIGEEDLKILAELDAVPSEQEI</sequence>
<gene>
    <name evidence="4" type="ORF">CLIB1423_03S03950</name>
</gene>
<evidence type="ECO:0000313" key="4">
    <source>
        <dbReference type="EMBL" id="CAH2351334.1"/>
    </source>
</evidence>
<dbReference type="GO" id="GO:0008033">
    <property type="term" value="P:tRNA processing"/>
    <property type="evidence" value="ECO:0007669"/>
    <property type="project" value="UniProtKB-KW"/>
</dbReference>
<dbReference type="Gene3D" id="3.40.140.10">
    <property type="entry name" value="Cytidine Deaminase, domain 2"/>
    <property type="match status" value="1"/>
</dbReference>
<accession>A0A9P0VXA8</accession>
<dbReference type="EMBL" id="CAKXYY010000003">
    <property type="protein sequence ID" value="CAH2351334.1"/>
    <property type="molecule type" value="Genomic_DNA"/>
</dbReference>
<reference evidence="4" key="1">
    <citation type="submission" date="2022-03" db="EMBL/GenBank/DDBJ databases">
        <authorList>
            <person name="Legras J.-L."/>
            <person name="Devillers H."/>
            <person name="Grondin C."/>
        </authorList>
    </citation>
    <scope>NUCLEOTIDE SEQUENCE</scope>
    <source>
        <strain evidence="4">CLIB 1423</strain>
    </source>
</reference>
<comment type="similarity">
    <text evidence="2">Belongs to the cytidine and deoxycytidylate deaminase family. ADAT3 subfamily.</text>
</comment>
<keyword evidence="1" id="KW-0819">tRNA processing</keyword>